<dbReference type="InterPro" id="IPR000073">
    <property type="entry name" value="AB_hydrolase_1"/>
</dbReference>
<evidence type="ECO:0000313" key="6">
    <source>
        <dbReference type="Proteomes" id="UP000004750"/>
    </source>
</evidence>
<dbReference type="GO" id="GO:0016787">
    <property type="term" value="F:hydrolase activity"/>
    <property type="evidence" value="ECO:0007669"/>
    <property type="project" value="UniProtKB-KW"/>
</dbReference>
<dbReference type="PANTHER" id="PTHR32268">
    <property type="entry name" value="HOMOSERINE O-ACETYLTRANSFERASE"/>
    <property type="match status" value="1"/>
</dbReference>
<gene>
    <name evidence="5" type="ORF">HMPREF9080_02254</name>
</gene>
<dbReference type="PRINTS" id="PR00111">
    <property type="entry name" value="ABHYDROLASE"/>
</dbReference>
<dbReference type="HOGENOM" id="CLU_065993_0_0_6"/>
<feature type="signal peptide" evidence="3">
    <location>
        <begin position="1"/>
        <end position="24"/>
    </location>
</feature>
<dbReference type="InterPro" id="IPR029058">
    <property type="entry name" value="AB_hydrolase_fold"/>
</dbReference>
<evidence type="ECO:0000259" key="4">
    <source>
        <dbReference type="Pfam" id="PF00561"/>
    </source>
</evidence>
<evidence type="ECO:0000256" key="2">
    <source>
        <dbReference type="PIRSR" id="PIRSR000443-1"/>
    </source>
</evidence>
<dbReference type="InterPro" id="IPR008220">
    <property type="entry name" value="HAT_MetX-like"/>
</dbReference>
<accession>G9ZHJ6</accession>
<dbReference type="Proteomes" id="UP000004750">
    <property type="component" value="Unassembled WGS sequence"/>
</dbReference>
<proteinExistence type="predicted"/>
<reference evidence="5 6" key="1">
    <citation type="submission" date="2011-08" db="EMBL/GenBank/DDBJ databases">
        <authorList>
            <person name="Weinstock G."/>
            <person name="Sodergren E."/>
            <person name="Clifton S."/>
            <person name="Fulton L."/>
            <person name="Fulton B."/>
            <person name="Courtney L."/>
            <person name="Fronick C."/>
            <person name="Harrison M."/>
            <person name="Strong C."/>
            <person name="Farmer C."/>
            <person name="Delahaunty K."/>
            <person name="Markovic C."/>
            <person name="Hall O."/>
            <person name="Minx P."/>
            <person name="Tomlinson C."/>
            <person name="Mitreva M."/>
            <person name="Hou S."/>
            <person name="Chen J."/>
            <person name="Wollam A."/>
            <person name="Pepin K.H."/>
            <person name="Johnson M."/>
            <person name="Bhonagiri V."/>
            <person name="Zhang X."/>
            <person name="Suruliraj S."/>
            <person name="Warren W."/>
            <person name="Chinwalla A."/>
            <person name="Mardis E.R."/>
            <person name="Wilson R.K."/>
        </authorList>
    </citation>
    <scope>NUCLEOTIDE SEQUENCE [LARGE SCALE GENOMIC DNA]</scope>
    <source>
        <strain evidence="5 6">F0432</strain>
    </source>
</reference>
<dbReference type="PIRSF" id="PIRSF000443">
    <property type="entry name" value="Homoser_Ac_trans"/>
    <property type="match status" value="1"/>
</dbReference>
<dbReference type="Gene3D" id="3.40.50.1820">
    <property type="entry name" value="alpha/beta hydrolase"/>
    <property type="match status" value="1"/>
</dbReference>
<dbReference type="GO" id="GO:0009092">
    <property type="term" value="P:homoserine metabolic process"/>
    <property type="evidence" value="ECO:0007669"/>
    <property type="project" value="TreeGrafter"/>
</dbReference>
<feature type="chain" id="PRO_5003529367" evidence="3">
    <location>
        <begin position="25"/>
        <end position="357"/>
    </location>
</feature>
<keyword evidence="5" id="KW-0378">Hydrolase</keyword>
<dbReference type="AlphaFoldDB" id="G9ZHJ6"/>
<evidence type="ECO:0000313" key="5">
    <source>
        <dbReference type="EMBL" id="EHM52548.1"/>
    </source>
</evidence>
<dbReference type="STRING" id="797473.HMPREF9080_02254"/>
<feature type="active site" evidence="2">
    <location>
        <position position="332"/>
    </location>
</feature>
<feature type="active site" evidence="2">
    <location>
        <position position="298"/>
    </location>
</feature>
<evidence type="ECO:0000256" key="3">
    <source>
        <dbReference type="SAM" id="SignalP"/>
    </source>
</evidence>
<dbReference type="RefSeq" id="WP_006986249.1">
    <property type="nucleotide sequence ID" value="NZ_JH417948.1"/>
</dbReference>
<keyword evidence="1" id="KW-0808">Transferase</keyword>
<sequence length="357" mass="40508">MYLTLRRLLQTAFCVLGLTTLAQAETTYPNQEEHEWVIPNYRFTSGETLPELRLHYTTLGNPDGEPVLILHGTTGSARSMLKKGFADELFSAGAPLDAAQYRIILPDAIGTGKSSKPSDGLRMKFPRYTYDDMVDAQYRLLTEHLGIKHLRLVLGNSMGGMHTWLWATRYPDMMDIAVPMASYPTQMAGRNWMMRRLLVDTIKSDPSWQNGDYREQPQNFRRTYLFFTTATNGGEQALYKAGSSSTAGDAWLQERLAAPFNGDANDFIYQWESSHDYNASAHLENIRAHLLAINSADDERNPRVLSIMEREIPRIPHGREYLIPASENTRGHGTVMQAKHWKAELQQLLQTAPKQQL</sequence>
<dbReference type="NCBIfam" id="NF005071">
    <property type="entry name" value="PRK06489.1"/>
    <property type="match status" value="1"/>
</dbReference>
<dbReference type="EMBL" id="AGCM01000129">
    <property type="protein sequence ID" value="EHM52548.1"/>
    <property type="molecule type" value="Genomic_DNA"/>
</dbReference>
<feature type="domain" description="AB hydrolase-1" evidence="4">
    <location>
        <begin position="66"/>
        <end position="231"/>
    </location>
</feature>
<comment type="caution">
    <text evidence="5">The sequence shown here is derived from an EMBL/GenBank/DDBJ whole genome shotgun (WGS) entry which is preliminary data.</text>
</comment>
<evidence type="ECO:0000256" key="1">
    <source>
        <dbReference type="ARBA" id="ARBA00022679"/>
    </source>
</evidence>
<dbReference type="PATRIC" id="fig|797473.3.peg.1844"/>
<name>G9ZHJ6_9GAMM</name>
<dbReference type="GO" id="GO:0009086">
    <property type="term" value="P:methionine biosynthetic process"/>
    <property type="evidence" value="ECO:0007669"/>
    <property type="project" value="TreeGrafter"/>
</dbReference>
<dbReference type="GO" id="GO:0004414">
    <property type="term" value="F:homoserine O-acetyltransferase activity"/>
    <property type="evidence" value="ECO:0007669"/>
    <property type="project" value="TreeGrafter"/>
</dbReference>
<dbReference type="PANTHER" id="PTHR32268:SF11">
    <property type="entry name" value="HOMOSERINE O-ACETYLTRANSFERASE"/>
    <property type="match status" value="1"/>
</dbReference>
<dbReference type="SUPFAM" id="SSF53474">
    <property type="entry name" value="alpha/beta-Hydrolases"/>
    <property type="match status" value="1"/>
</dbReference>
<protein>
    <submittedName>
        <fullName evidence="5">Hydrolase, alpha/beta domain protein</fullName>
    </submittedName>
</protein>
<keyword evidence="3" id="KW-0732">Signal</keyword>
<dbReference type="Pfam" id="PF00561">
    <property type="entry name" value="Abhydrolase_1"/>
    <property type="match status" value="1"/>
</dbReference>
<organism evidence="5 6">
    <name type="scientific">Cardiobacterium valvarum F0432</name>
    <dbReference type="NCBI Taxonomy" id="797473"/>
    <lineage>
        <taxon>Bacteria</taxon>
        <taxon>Pseudomonadati</taxon>
        <taxon>Pseudomonadota</taxon>
        <taxon>Gammaproteobacteria</taxon>
        <taxon>Cardiobacteriales</taxon>
        <taxon>Cardiobacteriaceae</taxon>
        <taxon>Cardiobacterium</taxon>
    </lineage>
</organism>
<feature type="active site" description="Nucleophile" evidence="2">
    <location>
        <position position="157"/>
    </location>
</feature>